<protein>
    <submittedName>
        <fullName evidence="2">Ubiquinone/menaquinone biosynthesis protein</fullName>
    </submittedName>
</protein>
<dbReference type="InterPro" id="IPR025714">
    <property type="entry name" value="Methyltranfer_dom"/>
</dbReference>
<dbReference type="Proteomes" id="UP000095743">
    <property type="component" value="Chromosome"/>
</dbReference>
<dbReference type="KEGG" id="gfe:Gferi_12515"/>
<evidence type="ECO:0000259" key="1">
    <source>
        <dbReference type="Pfam" id="PF13847"/>
    </source>
</evidence>
<sequence>MAEKWDIICKHDTDKIKYILNLLNIESGAKILDVGTGTGILIPFLAEQAGKKGEIKAIDISDKMLEIAQRKYKYDNVSFICGDVLESNLQHGYFDFVICYSMFPHFSEKQLAIKIIAKYLKKGGQFAICHSQSREAINNLHKNTSEAVSEDNLPQMHIIKEYFKNSDLETIVEMDNEEMFVIVAKKVKRDGSF</sequence>
<dbReference type="Pfam" id="PF13847">
    <property type="entry name" value="Methyltransf_31"/>
    <property type="match status" value="1"/>
</dbReference>
<dbReference type="CDD" id="cd02440">
    <property type="entry name" value="AdoMet_MTases"/>
    <property type="match status" value="1"/>
</dbReference>
<keyword evidence="3" id="KW-1185">Reference proteome</keyword>
<dbReference type="STRING" id="1424294.Gferi_12515"/>
<organism evidence="2 3">
    <name type="scientific">Geosporobacter ferrireducens</name>
    <dbReference type="NCBI Taxonomy" id="1424294"/>
    <lineage>
        <taxon>Bacteria</taxon>
        <taxon>Bacillati</taxon>
        <taxon>Bacillota</taxon>
        <taxon>Clostridia</taxon>
        <taxon>Peptostreptococcales</taxon>
        <taxon>Thermotaleaceae</taxon>
        <taxon>Geosporobacter</taxon>
    </lineage>
</organism>
<evidence type="ECO:0000313" key="2">
    <source>
        <dbReference type="EMBL" id="AOT73096.1"/>
    </source>
</evidence>
<dbReference type="SUPFAM" id="SSF53335">
    <property type="entry name" value="S-adenosyl-L-methionine-dependent methyltransferases"/>
    <property type="match status" value="1"/>
</dbReference>
<feature type="domain" description="Methyltransferase" evidence="1">
    <location>
        <begin position="26"/>
        <end position="164"/>
    </location>
</feature>
<accession>A0A1D8GQB2</accession>
<gene>
    <name evidence="2" type="ORF">Gferi_12515</name>
</gene>
<proteinExistence type="predicted"/>
<dbReference type="AlphaFoldDB" id="A0A1D8GQB2"/>
<reference evidence="2 3" key="1">
    <citation type="submission" date="2016-09" db="EMBL/GenBank/DDBJ databases">
        <title>Genomic analysis reveals versatility of anaerobic energy metabolism of Geosporobacter ferrireducens IRF9 of phylum Firmicutes.</title>
        <authorList>
            <person name="Kim S.-J."/>
        </authorList>
    </citation>
    <scope>NUCLEOTIDE SEQUENCE [LARGE SCALE GENOMIC DNA]</scope>
    <source>
        <strain evidence="2 3">IRF9</strain>
    </source>
</reference>
<dbReference type="Gene3D" id="3.40.50.150">
    <property type="entry name" value="Vaccinia Virus protein VP39"/>
    <property type="match status" value="1"/>
</dbReference>
<dbReference type="InterPro" id="IPR029063">
    <property type="entry name" value="SAM-dependent_MTases_sf"/>
</dbReference>
<dbReference type="PANTHER" id="PTHR43861">
    <property type="entry name" value="TRANS-ACONITATE 2-METHYLTRANSFERASE-RELATED"/>
    <property type="match status" value="1"/>
</dbReference>
<name>A0A1D8GQB2_9FIRM</name>
<dbReference type="EMBL" id="CP017269">
    <property type="protein sequence ID" value="AOT73096.1"/>
    <property type="molecule type" value="Genomic_DNA"/>
</dbReference>
<evidence type="ECO:0000313" key="3">
    <source>
        <dbReference type="Proteomes" id="UP000095743"/>
    </source>
</evidence>
<keyword evidence="2" id="KW-0830">Ubiquinone</keyword>